<dbReference type="EMBL" id="CP022022">
    <property type="protein sequence ID" value="ASF44575.1"/>
    <property type="molecule type" value="Genomic_DNA"/>
</dbReference>
<gene>
    <name evidence="2" type="ORF">CBG49_14965</name>
</gene>
<dbReference type="KEGG" id="capn:CBG49_14965"/>
<dbReference type="Proteomes" id="UP000197007">
    <property type="component" value="Chromosome"/>
</dbReference>
<name>A0A1Z4BTE5_9FLAO</name>
<reference evidence="3" key="1">
    <citation type="submission" date="2017-06" db="EMBL/GenBank/DDBJ databases">
        <title>Complete genome sequence of Capnocytophaga sp. KCOM 1579 (=ChDC OS43) isolated from a human refractory periapical abscess lesion.</title>
        <authorList>
            <person name="Kook J.-K."/>
            <person name="Park S.-N."/>
            <person name="Lim Y.K."/>
            <person name="Roh H."/>
        </authorList>
    </citation>
    <scope>NUCLEOTIDE SEQUENCE [LARGE SCALE GENOMIC DNA]</scope>
    <source>
        <strain evidence="3">ChDC OS43</strain>
    </source>
</reference>
<dbReference type="SMART" id="SM00860">
    <property type="entry name" value="SMI1_KNR4"/>
    <property type="match status" value="1"/>
</dbReference>
<organism evidence="2 3">
    <name type="scientific">Capnocytophaga endodontalis</name>
    <dbReference type="NCBI Taxonomy" id="2708117"/>
    <lineage>
        <taxon>Bacteria</taxon>
        <taxon>Pseudomonadati</taxon>
        <taxon>Bacteroidota</taxon>
        <taxon>Flavobacteriia</taxon>
        <taxon>Flavobacteriales</taxon>
        <taxon>Flavobacteriaceae</taxon>
        <taxon>Capnocytophaga</taxon>
    </lineage>
</organism>
<evidence type="ECO:0000313" key="2">
    <source>
        <dbReference type="EMBL" id="ASF44575.1"/>
    </source>
</evidence>
<keyword evidence="3" id="KW-1185">Reference proteome</keyword>
<feature type="domain" description="Knr4/Smi1-like" evidence="1">
    <location>
        <begin position="17"/>
        <end position="125"/>
    </location>
</feature>
<dbReference type="InterPro" id="IPR018958">
    <property type="entry name" value="Knr4/Smi1-like_dom"/>
</dbReference>
<sequence>MENIKKLYNLTPKNCKGFSEAQLLKAEKRLQITLPQVFRAYYLQLGATKSVNQSFNSLATPQQLYFAGDYLCFCEENQGVVMWAIRKEDLTISNPPVWGDYGSETDPDWVLETQTLSDFWLYIAIYNGVMGGLRYNANAMGGWKMEDFEVPTGAVAHIEKQYTELTSLSWEGQRTFTDEDFKLVITLSIYRDTGKPTAIFIGTTQKALFDKLLNDLGSYGLQWDYTSYDD</sequence>
<protein>
    <recommendedName>
        <fullName evidence="1">Knr4/Smi1-like domain-containing protein</fullName>
    </recommendedName>
</protein>
<dbReference type="InterPro" id="IPR037883">
    <property type="entry name" value="Knr4/Smi1-like_sf"/>
</dbReference>
<proteinExistence type="predicted"/>
<dbReference type="RefSeq" id="WP_088595349.1">
    <property type="nucleotide sequence ID" value="NZ_CP022022.1"/>
</dbReference>
<dbReference type="SUPFAM" id="SSF160631">
    <property type="entry name" value="SMI1/KNR4-like"/>
    <property type="match status" value="1"/>
</dbReference>
<evidence type="ECO:0000259" key="1">
    <source>
        <dbReference type="SMART" id="SM00860"/>
    </source>
</evidence>
<evidence type="ECO:0000313" key="3">
    <source>
        <dbReference type="Proteomes" id="UP000197007"/>
    </source>
</evidence>
<dbReference type="AlphaFoldDB" id="A0A1Z4BTE5"/>
<accession>A0A1Z4BTE5</accession>